<keyword evidence="2" id="KW-0067">ATP-binding</keyword>
<reference evidence="2" key="1">
    <citation type="journal article" date="2021" name="Proc. Natl. Acad. Sci. U.S.A.">
        <title>A Catalog of Tens of Thousands of Viruses from Human Metagenomes Reveals Hidden Associations with Chronic Diseases.</title>
        <authorList>
            <person name="Tisza M.J."/>
            <person name="Buck C.B."/>
        </authorList>
    </citation>
    <scope>NUCLEOTIDE SEQUENCE</scope>
    <source>
        <strain evidence="2">CtoRD1</strain>
    </source>
</reference>
<keyword evidence="1" id="KW-0175">Coiled coil</keyword>
<dbReference type="EMBL" id="BK015641">
    <property type="protein sequence ID" value="DAE17490.1"/>
    <property type="molecule type" value="Genomic_DNA"/>
</dbReference>
<name>A0A8S5QEV9_9CAUD</name>
<protein>
    <submittedName>
        <fullName evidence="2">Proteasome-associated ATPase, Prokaryotic ubiquitin-like protein coil alpha helix, ATP-binding.8A</fullName>
    </submittedName>
</protein>
<evidence type="ECO:0000313" key="2">
    <source>
        <dbReference type="EMBL" id="DAE17490.1"/>
    </source>
</evidence>
<organism evidence="2">
    <name type="scientific">Siphoviridae sp. ctoRD1</name>
    <dbReference type="NCBI Taxonomy" id="2825669"/>
    <lineage>
        <taxon>Viruses</taxon>
        <taxon>Duplodnaviria</taxon>
        <taxon>Heunggongvirae</taxon>
        <taxon>Uroviricota</taxon>
        <taxon>Caudoviricetes</taxon>
    </lineage>
</organism>
<keyword evidence="2" id="KW-0647">Proteasome</keyword>
<feature type="coiled-coil region" evidence="1">
    <location>
        <begin position="2"/>
        <end position="92"/>
    </location>
</feature>
<sequence>MYQISESELTTLEQDLNQLAKDNETKQQLLTEQKTQLTEANRQLETVQKELTASKSLNAQTQKSLERVNQSLKQLEDEAKQKIRVKTRQRNLWIAISGGLLYAWIKK</sequence>
<proteinExistence type="predicted"/>
<dbReference type="GO" id="GO:0005524">
    <property type="term" value="F:ATP binding"/>
    <property type="evidence" value="ECO:0007669"/>
    <property type="project" value="UniProtKB-KW"/>
</dbReference>
<keyword evidence="2" id="KW-0547">Nucleotide-binding</keyword>
<evidence type="ECO:0000256" key="1">
    <source>
        <dbReference type="SAM" id="Coils"/>
    </source>
</evidence>
<accession>A0A8S5QEV9</accession>
<dbReference type="GO" id="GO:0000502">
    <property type="term" value="C:proteasome complex"/>
    <property type="evidence" value="ECO:0007669"/>
    <property type="project" value="UniProtKB-KW"/>
</dbReference>